<dbReference type="PANTHER" id="PTHR11795">
    <property type="entry name" value="BRANCHED-CHAIN AMINO ACID TRANSPORT SYSTEM PERMEASE PROTEIN LIVH"/>
    <property type="match status" value="1"/>
</dbReference>
<feature type="transmembrane region" description="Helical" evidence="10">
    <location>
        <begin position="383"/>
        <end position="403"/>
    </location>
</feature>
<evidence type="ECO:0000256" key="1">
    <source>
        <dbReference type="ARBA" id="ARBA00004651"/>
    </source>
</evidence>
<dbReference type="EMBL" id="JBHSXX010000001">
    <property type="protein sequence ID" value="MFC6866591.1"/>
    <property type="molecule type" value="Genomic_DNA"/>
</dbReference>
<keyword evidence="5" id="KW-0029">Amino-acid transport</keyword>
<evidence type="ECO:0000256" key="7">
    <source>
        <dbReference type="ARBA" id="ARBA00023136"/>
    </source>
</evidence>
<feature type="transmembrane region" description="Helical" evidence="10">
    <location>
        <begin position="63"/>
        <end position="80"/>
    </location>
</feature>
<evidence type="ECO:0000256" key="5">
    <source>
        <dbReference type="ARBA" id="ARBA00022970"/>
    </source>
</evidence>
<protein>
    <submittedName>
        <fullName evidence="11">ABC transporter permease</fullName>
    </submittedName>
</protein>
<organism evidence="11 12">
    <name type="scientific">Haloechinothrix salitolerans</name>
    <dbReference type="NCBI Taxonomy" id="926830"/>
    <lineage>
        <taxon>Bacteria</taxon>
        <taxon>Bacillati</taxon>
        <taxon>Actinomycetota</taxon>
        <taxon>Actinomycetes</taxon>
        <taxon>Pseudonocardiales</taxon>
        <taxon>Pseudonocardiaceae</taxon>
        <taxon>Haloechinothrix</taxon>
    </lineage>
</organism>
<feature type="region of interest" description="Disordered" evidence="9">
    <location>
        <begin position="599"/>
        <end position="622"/>
    </location>
</feature>
<feature type="transmembrane region" description="Helical" evidence="10">
    <location>
        <begin position="92"/>
        <end position="112"/>
    </location>
</feature>
<dbReference type="InterPro" id="IPR001851">
    <property type="entry name" value="ABC_transp_permease"/>
</dbReference>
<evidence type="ECO:0000256" key="3">
    <source>
        <dbReference type="ARBA" id="ARBA00022475"/>
    </source>
</evidence>
<keyword evidence="4 10" id="KW-0812">Transmembrane</keyword>
<keyword evidence="12" id="KW-1185">Reference proteome</keyword>
<feature type="transmembrane region" description="Helical" evidence="10">
    <location>
        <begin position="410"/>
        <end position="429"/>
    </location>
</feature>
<dbReference type="CDD" id="cd06581">
    <property type="entry name" value="TM_PBP1_LivM_like"/>
    <property type="match status" value="1"/>
</dbReference>
<evidence type="ECO:0000256" key="10">
    <source>
        <dbReference type="SAM" id="Phobius"/>
    </source>
</evidence>
<feature type="transmembrane region" description="Helical" evidence="10">
    <location>
        <begin position="495"/>
        <end position="521"/>
    </location>
</feature>
<evidence type="ECO:0000256" key="9">
    <source>
        <dbReference type="SAM" id="MobiDB-lite"/>
    </source>
</evidence>
<name>A0ABW2BU77_9PSEU</name>
<feature type="transmembrane region" description="Helical" evidence="10">
    <location>
        <begin position="132"/>
        <end position="159"/>
    </location>
</feature>
<feature type="transmembrane region" description="Helical" evidence="10">
    <location>
        <begin position="34"/>
        <end position="51"/>
    </location>
</feature>
<dbReference type="PANTHER" id="PTHR11795:SF451">
    <property type="entry name" value="ABC TRANSPORTER PERMEASE PROTEIN"/>
    <property type="match status" value="1"/>
</dbReference>
<feature type="transmembrane region" description="Helical" evidence="10">
    <location>
        <begin position="358"/>
        <end position="377"/>
    </location>
</feature>
<feature type="region of interest" description="Disordered" evidence="9">
    <location>
        <begin position="635"/>
        <end position="657"/>
    </location>
</feature>
<feature type="transmembrane region" description="Helical" evidence="10">
    <location>
        <begin position="454"/>
        <end position="474"/>
    </location>
</feature>
<keyword evidence="6 10" id="KW-1133">Transmembrane helix</keyword>
<dbReference type="CDD" id="cd06582">
    <property type="entry name" value="TM_PBP1_LivH_like"/>
    <property type="match status" value="1"/>
</dbReference>
<evidence type="ECO:0000313" key="11">
    <source>
        <dbReference type="EMBL" id="MFC6866591.1"/>
    </source>
</evidence>
<dbReference type="Pfam" id="PF02653">
    <property type="entry name" value="BPD_transp_2"/>
    <property type="match status" value="2"/>
</dbReference>
<evidence type="ECO:0000256" key="8">
    <source>
        <dbReference type="ARBA" id="ARBA00037998"/>
    </source>
</evidence>
<evidence type="ECO:0000256" key="6">
    <source>
        <dbReference type="ARBA" id="ARBA00022989"/>
    </source>
</evidence>
<feature type="transmembrane region" description="Helical" evidence="10">
    <location>
        <begin position="303"/>
        <end position="327"/>
    </location>
</feature>
<dbReference type="InterPro" id="IPR052157">
    <property type="entry name" value="BCAA_transport_permease"/>
</dbReference>
<dbReference type="InterPro" id="IPR043428">
    <property type="entry name" value="LivM-like"/>
</dbReference>
<feature type="transmembrane region" description="Helical" evidence="10">
    <location>
        <begin position="241"/>
        <end position="259"/>
    </location>
</feature>
<feature type="transmembrane region" description="Helical" evidence="10">
    <location>
        <begin position="215"/>
        <end position="234"/>
    </location>
</feature>
<comment type="similarity">
    <text evidence="8">Belongs to the binding-protein-dependent transport system permease family. LivHM subfamily.</text>
</comment>
<reference evidence="12" key="1">
    <citation type="journal article" date="2019" name="Int. J. Syst. Evol. Microbiol.">
        <title>The Global Catalogue of Microorganisms (GCM) 10K type strain sequencing project: providing services to taxonomists for standard genome sequencing and annotation.</title>
        <authorList>
            <consortium name="The Broad Institute Genomics Platform"/>
            <consortium name="The Broad Institute Genome Sequencing Center for Infectious Disease"/>
            <person name="Wu L."/>
            <person name="Ma J."/>
        </authorList>
    </citation>
    <scope>NUCLEOTIDE SEQUENCE [LARGE SCALE GENOMIC DNA]</scope>
    <source>
        <strain evidence="12">KCTC 32255</strain>
    </source>
</reference>
<keyword evidence="2" id="KW-0813">Transport</keyword>
<evidence type="ECO:0000256" key="4">
    <source>
        <dbReference type="ARBA" id="ARBA00022692"/>
    </source>
</evidence>
<evidence type="ECO:0000313" key="12">
    <source>
        <dbReference type="Proteomes" id="UP001596337"/>
    </source>
</evidence>
<evidence type="ECO:0000256" key="2">
    <source>
        <dbReference type="ARBA" id="ARBA00022448"/>
    </source>
</evidence>
<comment type="subcellular location">
    <subcellularLocation>
        <location evidence="1">Cell membrane</location>
        <topology evidence="1">Multi-pass membrane protein</topology>
    </subcellularLocation>
</comment>
<accession>A0ABW2BU77</accession>
<dbReference type="RefSeq" id="WP_345396123.1">
    <property type="nucleotide sequence ID" value="NZ_BAABLA010000024.1"/>
</dbReference>
<keyword evidence="7 10" id="KW-0472">Membrane</keyword>
<feature type="transmembrane region" description="Helical" evidence="10">
    <location>
        <begin position="6"/>
        <end position="27"/>
    </location>
</feature>
<keyword evidence="3" id="KW-1003">Cell membrane</keyword>
<gene>
    <name evidence="11" type="ORF">ACFQGD_05480</name>
</gene>
<dbReference type="Proteomes" id="UP001596337">
    <property type="component" value="Unassembled WGS sequence"/>
</dbReference>
<sequence>MNELLPFVIIGITTGSVYGLAAMGLVLTYKTSGIFNFAHGSIAALAAYAFYDLNVLRGLPWPVAVAIVVVVLPPLLALVLERIATRLADATVTMKIVATVGLQLAITSALLAHYGGQSLPFPAFLPVETVSLLGIEVGIDQLVSTGIAATGALAFYLFFRRSRLGVRMRAVVDDPDLLSLSGTGPVAVRRSAWLIGTWFAAISGLLLAPQIGLDALLLTLLVVQAYGAAAVGLFRNLPATYAGGLLIGLLTALATKFVVGSETLAGLPPAIPFLVLFAVLLVAGKRRLVEVGGQLRAPVSSPLLTPSATRVVVLVTLVVALAIPHLVGAKVPVYSNALVFVLIFASLHLLVHTSGQASLAHAGLVAVGAASFSHLAVGAGLPWLVAVLLAGVIAVPVGMLVAVPAIRLSGLFLALGTFGFGLLLERVAYRTDFMFGTTSTLEATRPAGFDSDTAFYYVLLGFAVAGGLVVAAVNRSRLGRLLRAMADSPTTLTTLGLGVNVTRVTVFAISAFLAGVAGSLYASQSLSATGTPFTAYNSLVWLAVLVLFAMARSAAPVLAALFVAVAPAYGGGEAMVDWMPVFFGLGALLVALHQAGTRPTGASEGATDAEGTGSRAAERVGAGSAAAERLAETASAHAARNGSGAPTGARLRIGAPR</sequence>
<feature type="transmembrane region" description="Helical" evidence="10">
    <location>
        <begin position="191"/>
        <end position="209"/>
    </location>
</feature>
<feature type="transmembrane region" description="Helical" evidence="10">
    <location>
        <begin position="333"/>
        <end position="351"/>
    </location>
</feature>
<feature type="transmembrane region" description="Helical" evidence="10">
    <location>
        <begin position="265"/>
        <end position="283"/>
    </location>
</feature>
<proteinExistence type="inferred from homology"/>
<comment type="caution">
    <text evidence="11">The sequence shown here is derived from an EMBL/GenBank/DDBJ whole genome shotgun (WGS) entry which is preliminary data.</text>
</comment>
<feature type="compositionally biased region" description="Low complexity" evidence="9">
    <location>
        <begin position="613"/>
        <end position="622"/>
    </location>
</feature>